<dbReference type="InterPro" id="IPR003593">
    <property type="entry name" value="AAA+_ATPase"/>
</dbReference>
<sequence>MSFPTALSTTRSAPIILDIRQISKSYQGVAALENASLQVRKGEIHAVLGGNGAGKSTLIGILSGVTQPDSGEFLLEGSALAPRNPRDAIKSGITTIYQELSLVPALTTLENIFLGRELIIERAGMKVLLDRKKMKNEVIELAQIFGISKDELDIPISEFGALKKKVIEIVKALTFDARILILDEPTSGLEEEERLHLFDHMRNLRSRGVGLIWVTHHLDELHGLADVATIFRDGRTLESLNLENSTVGEITNLMFGIQSNEAGLRTKNDRLQKDDKSNRPEVLSLHAVSRAGVLRDISFSLHAGEVIGISGLAGAGRTELARVIMGIDTRTSGQIFLKGKEVNFKSSAFAYKAGIAMLPEDRKQLGIISGLSVAENISISNLSSVSRFGFIISRKKERELATKYKEILSIRTPSVNQKINNLSGGSQQKAIVARCLNSKPSVLIIDEPTQGVDVAAKTEVHELIRDFTSKGGAAIVIASEIQELLELSHEILVLRNGSIVGRIESVQDSTEKSRVVEIKAEVLALSAGKRLKNEI</sequence>
<evidence type="ECO:0000256" key="2">
    <source>
        <dbReference type="ARBA" id="ARBA00022737"/>
    </source>
</evidence>
<evidence type="ECO:0000256" key="1">
    <source>
        <dbReference type="ARBA" id="ARBA00022448"/>
    </source>
</evidence>
<feature type="domain" description="ABC transporter" evidence="5">
    <location>
        <begin position="17"/>
        <end position="258"/>
    </location>
</feature>
<dbReference type="PROSITE" id="PS50893">
    <property type="entry name" value="ABC_TRANSPORTER_2"/>
    <property type="match status" value="2"/>
</dbReference>
<dbReference type="CDD" id="cd03215">
    <property type="entry name" value="ABC_Carb_Monos_II"/>
    <property type="match status" value="1"/>
</dbReference>
<dbReference type="AlphaFoldDB" id="A0A6J6GGL4"/>
<gene>
    <name evidence="6" type="ORF">UFOPK1824_00590</name>
</gene>
<dbReference type="EMBL" id="CAEZUM010000029">
    <property type="protein sequence ID" value="CAB4599410.1"/>
    <property type="molecule type" value="Genomic_DNA"/>
</dbReference>
<dbReference type="SMART" id="SM00382">
    <property type="entry name" value="AAA"/>
    <property type="match status" value="2"/>
</dbReference>
<dbReference type="PANTHER" id="PTHR43790">
    <property type="entry name" value="CARBOHYDRATE TRANSPORT ATP-BINDING PROTEIN MG119-RELATED"/>
    <property type="match status" value="1"/>
</dbReference>
<dbReference type="Pfam" id="PF00005">
    <property type="entry name" value="ABC_tran"/>
    <property type="match status" value="2"/>
</dbReference>
<dbReference type="InterPro" id="IPR027417">
    <property type="entry name" value="P-loop_NTPase"/>
</dbReference>
<organism evidence="6">
    <name type="scientific">freshwater metagenome</name>
    <dbReference type="NCBI Taxonomy" id="449393"/>
    <lineage>
        <taxon>unclassified sequences</taxon>
        <taxon>metagenomes</taxon>
        <taxon>ecological metagenomes</taxon>
    </lineage>
</organism>
<dbReference type="SUPFAM" id="SSF52540">
    <property type="entry name" value="P-loop containing nucleoside triphosphate hydrolases"/>
    <property type="match status" value="2"/>
</dbReference>
<dbReference type="InterPro" id="IPR003439">
    <property type="entry name" value="ABC_transporter-like_ATP-bd"/>
</dbReference>
<dbReference type="CDD" id="cd03216">
    <property type="entry name" value="ABC_Carb_Monos_I"/>
    <property type="match status" value="1"/>
</dbReference>
<proteinExistence type="predicted"/>
<protein>
    <submittedName>
        <fullName evidence="6">Unannotated protein</fullName>
    </submittedName>
</protein>
<accession>A0A6J6GGL4</accession>
<feature type="domain" description="ABC transporter" evidence="5">
    <location>
        <begin position="271"/>
        <end position="519"/>
    </location>
</feature>
<dbReference type="GO" id="GO:0016887">
    <property type="term" value="F:ATP hydrolysis activity"/>
    <property type="evidence" value="ECO:0007669"/>
    <property type="project" value="InterPro"/>
</dbReference>
<keyword evidence="1" id="KW-0813">Transport</keyword>
<evidence type="ECO:0000313" key="6">
    <source>
        <dbReference type="EMBL" id="CAB4599410.1"/>
    </source>
</evidence>
<dbReference type="PANTHER" id="PTHR43790:SF9">
    <property type="entry name" value="GALACTOFURANOSE TRANSPORTER ATP-BINDING PROTEIN YTFR"/>
    <property type="match status" value="1"/>
</dbReference>
<evidence type="ECO:0000256" key="4">
    <source>
        <dbReference type="ARBA" id="ARBA00022840"/>
    </source>
</evidence>
<name>A0A6J6GGL4_9ZZZZ</name>
<dbReference type="InterPro" id="IPR050107">
    <property type="entry name" value="ABC_carbohydrate_import_ATPase"/>
</dbReference>
<evidence type="ECO:0000256" key="3">
    <source>
        <dbReference type="ARBA" id="ARBA00022741"/>
    </source>
</evidence>
<dbReference type="GO" id="GO:0005524">
    <property type="term" value="F:ATP binding"/>
    <property type="evidence" value="ECO:0007669"/>
    <property type="project" value="UniProtKB-KW"/>
</dbReference>
<keyword evidence="4" id="KW-0067">ATP-binding</keyword>
<keyword evidence="3" id="KW-0547">Nucleotide-binding</keyword>
<keyword evidence="2" id="KW-0677">Repeat</keyword>
<dbReference type="Gene3D" id="3.40.50.300">
    <property type="entry name" value="P-loop containing nucleotide triphosphate hydrolases"/>
    <property type="match status" value="2"/>
</dbReference>
<reference evidence="6" key="1">
    <citation type="submission" date="2020-05" db="EMBL/GenBank/DDBJ databases">
        <authorList>
            <person name="Chiriac C."/>
            <person name="Salcher M."/>
            <person name="Ghai R."/>
            <person name="Kavagutti S V."/>
        </authorList>
    </citation>
    <scope>NUCLEOTIDE SEQUENCE</scope>
</reference>
<evidence type="ECO:0000259" key="5">
    <source>
        <dbReference type="PROSITE" id="PS50893"/>
    </source>
</evidence>